<dbReference type="EMBL" id="JAINUF010000003">
    <property type="protein sequence ID" value="KAJ8368864.1"/>
    <property type="molecule type" value="Genomic_DNA"/>
</dbReference>
<name>A0A9Q1FWV0_SYNKA</name>
<dbReference type="Proteomes" id="UP001152622">
    <property type="component" value="Chromosome 3"/>
</dbReference>
<evidence type="ECO:0000313" key="2">
    <source>
        <dbReference type="Proteomes" id="UP001152622"/>
    </source>
</evidence>
<gene>
    <name evidence="1" type="ORF">SKAU_G00088920</name>
</gene>
<keyword evidence="2" id="KW-1185">Reference proteome</keyword>
<sequence>MGRDPSVPRRPIPLRVQQIWHMWFLRSGPGSSRWCTCRPTLDRYDDAPDTLLNKTKCDKLLSLDQGVVVLIRKVRPIVHEKMHCPNIPTLA</sequence>
<comment type="caution">
    <text evidence="1">The sequence shown here is derived from an EMBL/GenBank/DDBJ whole genome shotgun (WGS) entry which is preliminary data.</text>
</comment>
<proteinExistence type="predicted"/>
<evidence type="ECO:0000313" key="1">
    <source>
        <dbReference type="EMBL" id="KAJ8368864.1"/>
    </source>
</evidence>
<protein>
    <submittedName>
        <fullName evidence="1">Uncharacterized protein</fullName>
    </submittedName>
</protein>
<accession>A0A9Q1FWV0</accession>
<organism evidence="1 2">
    <name type="scientific">Synaphobranchus kaupii</name>
    <name type="common">Kaup's arrowtooth eel</name>
    <dbReference type="NCBI Taxonomy" id="118154"/>
    <lineage>
        <taxon>Eukaryota</taxon>
        <taxon>Metazoa</taxon>
        <taxon>Chordata</taxon>
        <taxon>Craniata</taxon>
        <taxon>Vertebrata</taxon>
        <taxon>Euteleostomi</taxon>
        <taxon>Actinopterygii</taxon>
        <taxon>Neopterygii</taxon>
        <taxon>Teleostei</taxon>
        <taxon>Anguilliformes</taxon>
        <taxon>Synaphobranchidae</taxon>
        <taxon>Synaphobranchus</taxon>
    </lineage>
</organism>
<dbReference type="AlphaFoldDB" id="A0A9Q1FWV0"/>
<reference evidence="1" key="1">
    <citation type="journal article" date="2023" name="Science">
        <title>Genome structures resolve the early diversification of teleost fishes.</title>
        <authorList>
            <person name="Parey E."/>
            <person name="Louis A."/>
            <person name="Montfort J."/>
            <person name="Bouchez O."/>
            <person name="Roques C."/>
            <person name="Iampietro C."/>
            <person name="Lluch J."/>
            <person name="Castinel A."/>
            <person name="Donnadieu C."/>
            <person name="Desvignes T."/>
            <person name="Floi Bucao C."/>
            <person name="Jouanno E."/>
            <person name="Wen M."/>
            <person name="Mejri S."/>
            <person name="Dirks R."/>
            <person name="Jansen H."/>
            <person name="Henkel C."/>
            <person name="Chen W.J."/>
            <person name="Zahm M."/>
            <person name="Cabau C."/>
            <person name="Klopp C."/>
            <person name="Thompson A.W."/>
            <person name="Robinson-Rechavi M."/>
            <person name="Braasch I."/>
            <person name="Lecointre G."/>
            <person name="Bobe J."/>
            <person name="Postlethwait J.H."/>
            <person name="Berthelot C."/>
            <person name="Roest Crollius H."/>
            <person name="Guiguen Y."/>
        </authorList>
    </citation>
    <scope>NUCLEOTIDE SEQUENCE</scope>
    <source>
        <strain evidence="1">WJC10195</strain>
    </source>
</reference>